<organism evidence="1 2">
    <name type="scientific">Lasius platythorax</name>
    <dbReference type="NCBI Taxonomy" id="488582"/>
    <lineage>
        <taxon>Eukaryota</taxon>
        <taxon>Metazoa</taxon>
        <taxon>Ecdysozoa</taxon>
        <taxon>Arthropoda</taxon>
        <taxon>Hexapoda</taxon>
        <taxon>Insecta</taxon>
        <taxon>Pterygota</taxon>
        <taxon>Neoptera</taxon>
        <taxon>Endopterygota</taxon>
        <taxon>Hymenoptera</taxon>
        <taxon>Apocrita</taxon>
        <taxon>Aculeata</taxon>
        <taxon>Formicoidea</taxon>
        <taxon>Formicidae</taxon>
        <taxon>Formicinae</taxon>
        <taxon>Lasius</taxon>
        <taxon>Lasius</taxon>
    </lineage>
</organism>
<reference evidence="1" key="1">
    <citation type="submission" date="2024-04" db="EMBL/GenBank/DDBJ databases">
        <authorList>
            <consortium name="Molecular Ecology Group"/>
        </authorList>
    </citation>
    <scope>NUCLEOTIDE SEQUENCE</scope>
</reference>
<gene>
    <name evidence="1" type="ORF">LPLAT_LOCUS8414</name>
</gene>
<accession>A0AAV2NPS7</accession>
<keyword evidence="2" id="KW-1185">Reference proteome</keyword>
<evidence type="ECO:0000313" key="1">
    <source>
        <dbReference type="EMBL" id="CAL1682494.1"/>
    </source>
</evidence>
<name>A0AAV2NPS7_9HYME</name>
<evidence type="ECO:0000313" key="2">
    <source>
        <dbReference type="Proteomes" id="UP001497644"/>
    </source>
</evidence>
<dbReference type="AlphaFoldDB" id="A0AAV2NPS7"/>
<protein>
    <submittedName>
        <fullName evidence="1">Uncharacterized protein</fullName>
    </submittedName>
</protein>
<dbReference type="Proteomes" id="UP001497644">
    <property type="component" value="Chromosome 4"/>
</dbReference>
<sequence>MRQVQWKIRTKEQYASTSLIALSLVGRGVYCPHHDGPLDHDPAALQSRALDKTSIEIHAIRHSATIAAIFGARYRKSYLSYCFRSNLSKITIRNVGTTSRRTEG</sequence>
<proteinExistence type="predicted"/>
<dbReference type="EMBL" id="OZ034827">
    <property type="protein sequence ID" value="CAL1682494.1"/>
    <property type="molecule type" value="Genomic_DNA"/>
</dbReference>